<comment type="similarity">
    <text evidence="2">Belongs to the UPF0057 (PMP3) family.</text>
</comment>
<dbReference type="Pfam" id="PF01679">
    <property type="entry name" value="Pmp3"/>
    <property type="match status" value="1"/>
</dbReference>
<protein>
    <submittedName>
        <fullName evidence="9">Plasma membrane proteolipid 3</fullName>
    </submittedName>
</protein>
<proteinExistence type="inferred from homology"/>
<evidence type="ECO:0000256" key="1">
    <source>
        <dbReference type="ARBA" id="ARBA00004370"/>
    </source>
</evidence>
<evidence type="ECO:0000256" key="2">
    <source>
        <dbReference type="ARBA" id="ARBA00009530"/>
    </source>
</evidence>
<evidence type="ECO:0000256" key="7">
    <source>
        <dbReference type="SAM" id="SignalP"/>
    </source>
</evidence>
<organism evidence="8 9">
    <name type="scientific">Mesorhabditis belari</name>
    <dbReference type="NCBI Taxonomy" id="2138241"/>
    <lineage>
        <taxon>Eukaryota</taxon>
        <taxon>Metazoa</taxon>
        <taxon>Ecdysozoa</taxon>
        <taxon>Nematoda</taxon>
        <taxon>Chromadorea</taxon>
        <taxon>Rhabditida</taxon>
        <taxon>Rhabditina</taxon>
        <taxon>Rhabditomorpha</taxon>
        <taxon>Rhabditoidea</taxon>
        <taxon>Rhabditidae</taxon>
        <taxon>Mesorhabditinae</taxon>
        <taxon>Mesorhabditis</taxon>
    </lineage>
</organism>
<accession>A0AAF3J846</accession>
<keyword evidence="5 6" id="KW-0472">Membrane</keyword>
<evidence type="ECO:0000313" key="9">
    <source>
        <dbReference type="WBParaSite" id="MBELARI_LOCUS2375"/>
    </source>
</evidence>
<reference evidence="9" key="1">
    <citation type="submission" date="2024-02" db="UniProtKB">
        <authorList>
            <consortium name="WormBaseParasite"/>
        </authorList>
    </citation>
    <scope>IDENTIFICATION</scope>
</reference>
<evidence type="ECO:0000256" key="5">
    <source>
        <dbReference type="ARBA" id="ARBA00023136"/>
    </source>
</evidence>
<keyword evidence="7" id="KW-0732">Signal</keyword>
<keyword evidence="3 6" id="KW-0812">Transmembrane</keyword>
<evidence type="ECO:0000313" key="8">
    <source>
        <dbReference type="Proteomes" id="UP000887575"/>
    </source>
</evidence>
<dbReference type="Proteomes" id="UP000887575">
    <property type="component" value="Unassembled WGS sequence"/>
</dbReference>
<sequence>MCKCLLLILCILFPPLAVLIHSGCDINFCINILFTFLAYIPGMIHAIYILHDVWSVMALPLHVQQLTTSRFNQIIYACFI</sequence>
<keyword evidence="8" id="KW-1185">Reference proteome</keyword>
<dbReference type="PANTHER" id="PTHR21659:SF42">
    <property type="entry name" value="UPF0057 MEMBRANE PROTEIN ZK632.10-RELATED"/>
    <property type="match status" value="1"/>
</dbReference>
<evidence type="ECO:0000256" key="3">
    <source>
        <dbReference type="ARBA" id="ARBA00022692"/>
    </source>
</evidence>
<evidence type="ECO:0000256" key="6">
    <source>
        <dbReference type="SAM" id="Phobius"/>
    </source>
</evidence>
<feature type="chain" id="PRO_5041966922" evidence="7">
    <location>
        <begin position="20"/>
        <end position="80"/>
    </location>
</feature>
<name>A0AAF3J846_9BILA</name>
<dbReference type="PANTHER" id="PTHR21659">
    <property type="entry name" value="HYDROPHOBIC PROTEIN RCI2 LOW TEMPERATURE AND SALT RESPONSIVE PROTEIN LTI6 -RELATED"/>
    <property type="match status" value="1"/>
</dbReference>
<keyword evidence="4 6" id="KW-1133">Transmembrane helix</keyword>
<dbReference type="GO" id="GO:0016020">
    <property type="term" value="C:membrane"/>
    <property type="evidence" value="ECO:0007669"/>
    <property type="project" value="UniProtKB-SubCell"/>
</dbReference>
<dbReference type="PROSITE" id="PS01309">
    <property type="entry name" value="UPF0057"/>
    <property type="match status" value="1"/>
</dbReference>
<dbReference type="AlphaFoldDB" id="A0AAF3J846"/>
<feature type="signal peptide" evidence="7">
    <location>
        <begin position="1"/>
        <end position="19"/>
    </location>
</feature>
<evidence type="ECO:0000256" key="4">
    <source>
        <dbReference type="ARBA" id="ARBA00022989"/>
    </source>
</evidence>
<feature type="transmembrane region" description="Helical" evidence="6">
    <location>
        <begin position="32"/>
        <end position="50"/>
    </location>
</feature>
<comment type="subcellular location">
    <subcellularLocation>
        <location evidence="1">Membrane</location>
    </subcellularLocation>
</comment>
<dbReference type="WBParaSite" id="MBELARI_LOCUS2375">
    <property type="protein sequence ID" value="MBELARI_LOCUS2375"/>
    <property type="gene ID" value="MBELARI_LOCUS2375"/>
</dbReference>
<dbReference type="InterPro" id="IPR000612">
    <property type="entry name" value="PMP3"/>
</dbReference>